<evidence type="ECO:0000256" key="2">
    <source>
        <dbReference type="ARBA" id="ARBA00023125"/>
    </source>
</evidence>
<feature type="domain" description="HTH arsR-type" evidence="4">
    <location>
        <begin position="1"/>
        <end position="112"/>
    </location>
</feature>
<dbReference type="NCBIfam" id="NF033788">
    <property type="entry name" value="HTH_metalloreg"/>
    <property type="match status" value="1"/>
</dbReference>
<dbReference type="InterPro" id="IPR036390">
    <property type="entry name" value="WH_DNA-bd_sf"/>
</dbReference>
<reference evidence="5 6" key="1">
    <citation type="submission" date="2018-03" db="EMBL/GenBank/DDBJ databases">
        <title>Comparative analysis of microorganisms from saline springs in Andes Mountain Range, Colombia.</title>
        <authorList>
            <person name="Rubin E."/>
        </authorList>
    </citation>
    <scope>NUCLEOTIDE SEQUENCE [LARGE SCALE GENOMIC DNA]</scope>
    <source>
        <strain evidence="5 6">CG 23</strain>
    </source>
</reference>
<proteinExistence type="predicted"/>
<keyword evidence="2 5" id="KW-0238">DNA-binding</keyword>
<keyword evidence="3" id="KW-0804">Transcription</keyword>
<evidence type="ECO:0000256" key="3">
    <source>
        <dbReference type="ARBA" id="ARBA00023163"/>
    </source>
</evidence>
<dbReference type="InterPro" id="IPR051081">
    <property type="entry name" value="HTH_MetalResp_TranReg"/>
</dbReference>
<dbReference type="Proteomes" id="UP000239895">
    <property type="component" value="Unassembled WGS sequence"/>
</dbReference>
<dbReference type="PANTHER" id="PTHR33154:SF33">
    <property type="entry name" value="TRANSCRIPTIONAL REPRESSOR SDPR"/>
    <property type="match status" value="1"/>
</dbReference>
<evidence type="ECO:0000313" key="5">
    <source>
        <dbReference type="EMBL" id="PRZ05184.1"/>
    </source>
</evidence>
<dbReference type="RefSeq" id="WP_106268598.1">
    <property type="nucleotide sequence ID" value="NZ_PVTX01000008.1"/>
</dbReference>
<dbReference type="SMART" id="SM00418">
    <property type="entry name" value="HTH_ARSR"/>
    <property type="match status" value="1"/>
</dbReference>
<sequence>MTDHPSPSNLAVLSALAEPNRLAIVSLLREGPRAVGDIAARIEIAQPHASRHLRILADAGLVSARREAQSRIYRLERSPFASLENWLDTFSAVWEERADRLGDYLEHLDEDSSDTRRQEGTS</sequence>
<keyword evidence="1" id="KW-0805">Transcription regulation</keyword>
<comment type="caution">
    <text evidence="5">The sequence shown here is derived from an EMBL/GenBank/DDBJ whole genome shotgun (WGS) entry which is preliminary data.</text>
</comment>
<name>A0ABX5EC82_9MICO</name>
<dbReference type="PRINTS" id="PR00778">
    <property type="entry name" value="HTHARSR"/>
</dbReference>
<dbReference type="PANTHER" id="PTHR33154">
    <property type="entry name" value="TRANSCRIPTIONAL REGULATOR, ARSR FAMILY"/>
    <property type="match status" value="1"/>
</dbReference>
<dbReference type="InterPro" id="IPR011991">
    <property type="entry name" value="ArsR-like_HTH"/>
</dbReference>
<gene>
    <name evidence="5" type="ORF">BCL65_108164</name>
</gene>
<dbReference type="Pfam" id="PF01022">
    <property type="entry name" value="HTH_5"/>
    <property type="match status" value="1"/>
</dbReference>
<dbReference type="InterPro" id="IPR036388">
    <property type="entry name" value="WH-like_DNA-bd_sf"/>
</dbReference>
<keyword evidence="6" id="KW-1185">Reference proteome</keyword>
<dbReference type="GO" id="GO:0003677">
    <property type="term" value="F:DNA binding"/>
    <property type="evidence" value="ECO:0007669"/>
    <property type="project" value="UniProtKB-KW"/>
</dbReference>
<accession>A0ABX5EC82</accession>
<evidence type="ECO:0000313" key="6">
    <source>
        <dbReference type="Proteomes" id="UP000239895"/>
    </source>
</evidence>
<dbReference type="PROSITE" id="PS50987">
    <property type="entry name" value="HTH_ARSR_2"/>
    <property type="match status" value="1"/>
</dbReference>
<evidence type="ECO:0000259" key="4">
    <source>
        <dbReference type="PROSITE" id="PS50987"/>
    </source>
</evidence>
<dbReference type="CDD" id="cd00090">
    <property type="entry name" value="HTH_ARSR"/>
    <property type="match status" value="1"/>
</dbReference>
<evidence type="ECO:0000256" key="1">
    <source>
        <dbReference type="ARBA" id="ARBA00023015"/>
    </source>
</evidence>
<dbReference type="InterPro" id="IPR001845">
    <property type="entry name" value="HTH_ArsR_DNA-bd_dom"/>
</dbReference>
<organism evidence="5 6">
    <name type="scientific">Isoptericola halotolerans</name>
    <dbReference type="NCBI Taxonomy" id="300560"/>
    <lineage>
        <taxon>Bacteria</taxon>
        <taxon>Bacillati</taxon>
        <taxon>Actinomycetota</taxon>
        <taxon>Actinomycetes</taxon>
        <taxon>Micrococcales</taxon>
        <taxon>Promicromonosporaceae</taxon>
        <taxon>Isoptericola</taxon>
    </lineage>
</organism>
<protein>
    <submittedName>
        <fullName evidence="5">DNA-binding transcriptional ArsR family regulator</fullName>
    </submittedName>
</protein>
<dbReference type="EMBL" id="PVTX01000008">
    <property type="protein sequence ID" value="PRZ05184.1"/>
    <property type="molecule type" value="Genomic_DNA"/>
</dbReference>
<dbReference type="SUPFAM" id="SSF46785">
    <property type="entry name" value="Winged helix' DNA-binding domain"/>
    <property type="match status" value="1"/>
</dbReference>
<dbReference type="Gene3D" id="1.10.10.10">
    <property type="entry name" value="Winged helix-like DNA-binding domain superfamily/Winged helix DNA-binding domain"/>
    <property type="match status" value="1"/>
</dbReference>